<organism evidence="1 2">
    <name type="scientific">Bifidobacterium miconis</name>
    <dbReference type="NCBI Taxonomy" id="2834435"/>
    <lineage>
        <taxon>Bacteria</taxon>
        <taxon>Bacillati</taxon>
        <taxon>Actinomycetota</taxon>
        <taxon>Actinomycetes</taxon>
        <taxon>Bifidobacteriales</taxon>
        <taxon>Bifidobacteriaceae</taxon>
        <taxon>Bifidobacterium</taxon>
    </lineage>
</organism>
<protein>
    <submittedName>
        <fullName evidence="1">Uncharacterized protein</fullName>
    </submittedName>
</protein>
<dbReference type="EMBL" id="JAHBBH010000011">
    <property type="protein sequence ID" value="MBW3092400.1"/>
    <property type="molecule type" value="Genomic_DNA"/>
</dbReference>
<accession>A0ABS6WEE2</accession>
<dbReference type="RefSeq" id="WP_219058477.1">
    <property type="nucleotide sequence ID" value="NZ_JAHBBH010000011.1"/>
</dbReference>
<comment type="caution">
    <text evidence="1">The sequence shown here is derived from an EMBL/GenBank/DDBJ whole genome shotgun (WGS) entry which is preliminary data.</text>
</comment>
<keyword evidence="2" id="KW-1185">Reference proteome</keyword>
<name>A0ABS6WEE2_9BIFI</name>
<evidence type="ECO:0000313" key="2">
    <source>
        <dbReference type="Proteomes" id="UP000700815"/>
    </source>
</evidence>
<reference evidence="1 2" key="1">
    <citation type="submission" date="2021-05" db="EMBL/GenBank/DDBJ databases">
        <title>Phylogenetic classification of ten novel species belonging to the genus Bifidobacterium comprising B. colchicus sp. nov., B. abeli sp. nov., B. bicoloris sp. nov., B. guerezis sp. nov., B. rosaliae sp. nov., B. santillanensis sp. nov., B. argentati sp. nov., B. amazzoni sp. nov., B. pluviali sp. nov., and B. pinnaculum sp. nov.</title>
        <authorList>
            <person name="Lugli G.A."/>
            <person name="Ruiz Garcia L."/>
            <person name="Margolles A."/>
            <person name="Ventura M."/>
        </authorList>
    </citation>
    <scope>NUCLEOTIDE SEQUENCE [LARGE SCALE GENOMIC DNA]</scope>
    <source>
        <strain evidence="1 2">82T10</strain>
    </source>
</reference>
<gene>
    <name evidence="1" type="ORF">KIH79_05470</name>
</gene>
<dbReference type="Proteomes" id="UP000700815">
    <property type="component" value="Unassembled WGS sequence"/>
</dbReference>
<evidence type="ECO:0000313" key="1">
    <source>
        <dbReference type="EMBL" id="MBW3092400.1"/>
    </source>
</evidence>
<proteinExistence type="predicted"/>
<sequence length="114" mass="12221">MALNRFPVDATASPFAGATLALVRPRLDNAGAQRRNADNVPLWEYDLTIIPKGRRPEILPVTAPSSTTPAYAPNCRVSIRGCVASHYSIRENGRVSDGISFSADAVTPVGQKND</sequence>